<dbReference type="SUPFAM" id="SSF46785">
    <property type="entry name" value="Winged helix' DNA-binding domain"/>
    <property type="match status" value="1"/>
</dbReference>
<evidence type="ECO:0008006" key="8">
    <source>
        <dbReference type="Google" id="ProtNLM"/>
    </source>
</evidence>
<comment type="caution">
    <text evidence="6">The sequence shown here is derived from an EMBL/GenBank/DDBJ whole genome shotgun (WGS) entry which is preliminary data.</text>
</comment>
<dbReference type="InterPro" id="IPR036390">
    <property type="entry name" value="WH_DNA-bd_sf"/>
</dbReference>
<reference evidence="6 7" key="1">
    <citation type="journal article" date="2016" name="Syst. Appl. Microbiol.">
        <title>Pararhizobium polonicum sp. nov. isolated from tumors on stone fruit rootstocks.</title>
        <authorList>
            <person name="Pulawska J."/>
            <person name="Kuzmanovic N."/>
            <person name="Willems A."/>
            <person name="Pothier J.F."/>
        </authorList>
    </citation>
    <scope>NUCLEOTIDE SEQUENCE [LARGE SCALE GENOMIC DNA]</scope>
    <source>
        <strain evidence="6 7">F5.1</strain>
    </source>
</reference>
<accession>A0A1C7NT42</accession>
<dbReference type="SMART" id="SM00346">
    <property type="entry name" value="HTH_ICLR"/>
    <property type="match status" value="1"/>
</dbReference>
<dbReference type="PATRIC" id="fig|1612624.7.peg.3745"/>
<dbReference type="Gene3D" id="3.30.450.40">
    <property type="match status" value="1"/>
</dbReference>
<dbReference type="Pfam" id="PF01614">
    <property type="entry name" value="IclR_C"/>
    <property type="match status" value="1"/>
</dbReference>
<dbReference type="InterPro" id="IPR036388">
    <property type="entry name" value="WH-like_DNA-bd_sf"/>
</dbReference>
<dbReference type="STRING" id="1612624.ADU59_27895"/>
<evidence type="ECO:0000313" key="7">
    <source>
        <dbReference type="Proteomes" id="UP000093111"/>
    </source>
</evidence>
<dbReference type="PROSITE" id="PS51077">
    <property type="entry name" value="HTH_ICLR"/>
    <property type="match status" value="1"/>
</dbReference>
<evidence type="ECO:0000256" key="3">
    <source>
        <dbReference type="ARBA" id="ARBA00023163"/>
    </source>
</evidence>
<dbReference type="EMBL" id="LGLV01000022">
    <property type="protein sequence ID" value="OBZ92161.1"/>
    <property type="molecule type" value="Genomic_DNA"/>
</dbReference>
<dbReference type="AlphaFoldDB" id="A0A1C7NT42"/>
<evidence type="ECO:0000259" key="4">
    <source>
        <dbReference type="PROSITE" id="PS51077"/>
    </source>
</evidence>
<feature type="domain" description="IclR-ED" evidence="5">
    <location>
        <begin position="68"/>
        <end position="254"/>
    </location>
</feature>
<dbReference type="GO" id="GO:0045892">
    <property type="term" value="P:negative regulation of DNA-templated transcription"/>
    <property type="evidence" value="ECO:0007669"/>
    <property type="project" value="TreeGrafter"/>
</dbReference>
<dbReference type="SUPFAM" id="SSF55781">
    <property type="entry name" value="GAF domain-like"/>
    <property type="match status" value="1"/>
</dbReference>
<name>A0A1C7NT42_9HYPH</name>
<keyword evidence="1" id="KW-0805">Transcription regulation</keyword>
<dbReference type="PANTHER" id="PTHR30136:SF35">
    <property type="entry name" value="HTH-TYPE TRANSCRIPTIONAL REGULATOR RV1719"/>
    <property type="match status" value="1"/>
</dbReference>
<dbReference type="GO" id="GO:0003700">
    <property type="term" value="F:DNA-binding transcription factor activity"/>
    <property type="evidence" value="ECO:0007669"/>
    <property type="project" value="TreeGrafter"/>
</dbReference>
<keyword evidence="7" id="KW-1185">Reference proteome</keyword>
<dbReference type="Proteomes" id="UP000093111">
    <property type="component" value="Unassembled WGS sequence"/>
</dbReference>
<dbReference type="Gene3D" id="1.10.10.10">
    <property type="entry name" value="Winged helix-like DNA-binding domain superfamily/Winged helix DNA-binding domain"/>
    <property type="match status" value="1"/>
</dbReference>
<dbReference type="InterPro" id="IPR005471">
    <property type="entry name" value="Tscrpt_reg_IclR_N"/>
</dbReference>
<dbReference type="RefSeq" id="WP_068958847.1">
    <property type="nucleotide sequence ID" value="NZ_LGLV01000022.1"/>
</dbReference>
<protein>
    <recommendedName>
        <fullName evidence="8">IclR family transcriptional regulator</fullName>
    </recommendedName>
</protein>
<evidence type="ECO:0000256" key="2">
    <source>
        <dbReference type="ARBA" id="ARBA00023125"/>
    </source>
</evidence>
<dbReference type="PROSITE" id="PS51078">
    <property type="entry name" value="ICLR_ED"/>
    <property type="match status" value="1"/>
</dbReference>
<dbReference type="InterPro" id="IPR029016">
    <property type="entry name" value="GAF-like_dom_sf"/>
</dbReference>
<evidence type="ECO:0000256" key="1">
    <source>
        <dbReference type="ARBA" id="ARBA00023015"/>
    </source>
</evidence>
<keyword evidence="2" id="KW-0238">DNA-binding</keyword>
<dbReference type="InterPro" id="IPR014757">
    <property type="entry name" value="Tscrpt_reg_IclR_C"/>
</dbReference>
<dbReference type="OrthoDB" id="9807558at2"/>
<sequence length="276" mass="29373">MRLVKSLLDRCFDLITLLSENAGGLSLGEISRRLDVPKSAAHRLLTSLCDLGWAEQVPDSGYYRLSLRLAVVGQRLLAGTKIPDICQPILDRLADTTKGLGRIAIIDPDGLTWIAHSQGVRSGLIYQPELVAKVPLHTTANGKAWLATLDRDEALARAIASGLGRTDIGGPRAITTKQTFSAALDETQEQGWASAIEEAEPGVAAIAAVIRVSGQVVGTVSVAGPIHRFSPVVVPEVAEQVKSAAQELSELWPYRISLPGRQTPAVAVPKGIEEAV</sequence>
<dbReference type="Pfam" id="PF09339">
    <property type="entry name" value="HTH_IclR"/>
    <property type="match status" value="1"/>
</dbReference>
<proteinExistence type="predicted"/>
<gene>
    <name evidence="6" type="ORF">ADU59_27895</name>
</gene>
<evidence type="ECO:0000259" key="5">
    <source>
        <dbReference type="PROSITE" id="PS51078"/>
    </source>
</evidence>
<keyword evidence="3" id="KW-0804">Transcription</keyword>
<organism evidence="6 7">
    <name type="scientific">Pararhizobium polonicum</name>
    <dbReference type="NCBI Taxonomy" id="1612624"/>
    <lineage>
        <taxon>Bacteria</taxon>
        <taxon>Pseudomonadati</taxon>
        <taxon>Pseudomonadota</taxon>
        <taxon>Alphaproteobacteria</taxon>
        <taxon>Hyphomicrobiales</taxon>
        <taxon>Rhizobiaceae</taxon>
        <taxon>Rhizobium/Agrobacterium group</taxon>
        <taxon>Pararhizobium</taxon>
    </lineage>
</organism>
<evidence type="ECO:0000313" key="6">
    <source>
        <dbReference type="EMBL" id="OBZ92161.1"/>
    </source>
</evidence>
<dbReference type="InterPro" id="IPR050707">
    <property type="entry name" value="HTH_MetabolicPath_Reg"/>
</dbReference>
<feature type="domain" description="HTH iclR-type" evidence="4">
    <location>
        <begin position="5"/>
        <end position="67"/>
    </location>
</feature>
<dbReference type="PANTHER" id="PTHR30136">
    <property type="entry name" value="HELIX-TURN-HELIX TRANSCRIPTIONAL REGULATOR, ICLR FAMILY"/>
    <property type="match status" value="1"/>
</dbReference>
<dbReference type="GO" id="GO:0003677">
    <property type="term" value="F:DNA binding"/>
    <property type="evidence" value="ECO:0007669"/>
    <property type="project" value="UniProtKB-KW"/>
</dbReference>